<accession>A0A8X6Q2Z9</accession>
<dbReference type="Proteomes" id="UP000887013">
    <property type="component" value="Unassembled WGS sequence"/>
</dbReference>
<name>A0A8X6Q2Z9_NEPPI</name>
<organism evidence="1 2">
    <name type="scientific">Nephila pilipes</name>
    <name type="common">Giant wood spider</name>
    <name type="synonym">Nephila maculata</name>
    <dbReference type="NCBI Taxonomy" id="299642"/>
    <lineage>
        <taxon>Eukaryota</taxon>
        <taxon>Metazoa</taxon>
        <taxon>Ecdysozoa</taxon>
        <taxon>Arthropoda</taxon>
        <taxon>Chelicerata</taxon>
        <taxon>Arachnida</taxon>
        <taxon>Araneae</taxon>
        <taxon>Araneomorphae</taxon>
        <taxon>Entelegynae</taxon>
        <taxon>Araneoidea</taxon>
        <taxon>Nephilidae</taxon>
        <taxon>Nephila</taxon>
    </lineage>
</organism>
<dbReference type="AlphaFoldDB" id="A0A8X6Q2Z9"/>
<keyword evidence="2" id="KW-1185">Reference proteome</keyword>
<protein>
    <submittedName>
        <fullName evidence="1">Uncharacterized protein</fullName>
    </submittedName>
</protein>
<dbReference type="EMBL" id="BMAW01122161">
    <property type="protein sequence ID" value="GFT97696.1"/>
    <property type="molecule type" value="Genomic_DNA"/>
</dbReference>
<comment type="caution">
    <text evidence="1">The sequence shown here is derived from an EMBL/GenBank/DDBJ whole genome shotgun (WGS) entry which is preliminary data.</text>
</comment>
<evidence type="ECO:0000313" key="1">
    <source>
        <dbReference type="EMBL" id="GFT97696.1"/>
    </source>
</evidence>
<proteinExistence type="predicted"/>
<gene>
    <name evidence="1" type="ORF">NPIL_51761</name>
</gene>
<reference evidence="1" key="1">
    <citation type="submission" date="2020-08" db="EMBL/GenBank/DDBJ databases">
        <title>Multicomponent nature underlies the extraordinary mechanical properties of spider dragline silk.</title>
        <authorList>
            <person name="Kono N."/>
            <person name="Nakamura H."/>
            <person name="Mori M."/>
            <person name="Yoshida Y."/>
            <person name="Ohtoshi R."/>
            <person name="Malay A.D."/>
            <person name="Moran D.A.P."/>
            <person name="Tomita M."/>
            <person name="Numata K."/>
            <person name="Arakawa K."/>
        </authorList>
    </citation>
    <scope>NUCLEOTIDE SEQUENCE</scope>
</reference>
<sequence length="117" mass="12462">MPIQSPYAAKSGVRWLYGKGTACSRAGQYRTATGDAAGMLYCRGASGYLWHGVAKKWMLRDAGCGAAAGGLRRSQLYGMLRGREQAGSVGELASAGVKRSGRVVRERVRNSVVANHK</sequence>
<evidence type="ECO:0000313" key="2">
    <source>
        <dbReference type="Proteomes" id="UP000887013"/>
    </source>
</evidence>